<organism evidence="8 9">
    <name type="scientific">Lentibacillus persicus</name>
    <dbReference type="NCBI Taxonomy" id="640948"/>
    <lineage>
        <taxon>Bacteria</taxon>
        <taxon>Bacillati</taxon>
        <taxon>Bacillota</taxon>
        <taxon>Bacilli</taxon>
        <taxon>Bacillales</taxon>
        <taxon>Bacillaceae</taxon>
        <taxon>Lentibacillus</taxon>
    </lineage>
</organism>
<dbReference type="Pfam" id="PF12698">
    <property type="entry name" value="ABC2_membrane_3"/>
    <property type="match status" value="1"/>
</dbReference>
<feature type="domain" description="ABC-2 type transporter transmembrane" evidence="7">
    <location>
        <begin position="20"/>
        <end position="411"/>
    </location>
</feature>
<evidence type="ECO:0000313" key="8">
    <source>
        <dbReference type="EMBL" id="SFD72231.1"/>
    </source>
</evidence>
<dbReference type="PANTHER" id="PTHR30294">
    <property type="entry name" value="MEMBRANE COMPONENT OF ABC TRANSPORTER YHHJ-RELATED"/>
    <property type="match status" value="1"/>
</dbReference>
<keyword evidence="5 6" id="KW-0472">Membrane</keyword>
<dbReference type="InterPro" id="IPR051449">
    <property type="entry name" value="ABC-2_transporter_component"/>
</dbReference>
<name>A0A1I1UN25_9BACI</name>
<accession>A0A1I1UN25</accession>
<evidence type="ECO:0000313" key="9">
    <source>
        <dbReference type="Proteomes" id="UP000199474"/>
    </source>
</evidence>
<dbReference type="InterPro" id="IPR013525">
    <property type="entry name" value="ABC2_TM"/>
</dbReference>
<feature type="transmembrane region" description="Helical" evidence="6">
    <location>
        <begin position="392"/>
        <end position="414"/>
    </location>
</feature>
<gene>
    <name evidence="8" type="ORF">SAMN05216238_103294</name>
</gene>
<dbReference type="RefSeq" id="WP_090082986.1">
    <property type="nucleotide sequence ID" value="NZ_FOMR01000003.1"/>
</dbReference>
<dbReference type="GO" id="GO:0140359">
    <property type="term" value="F:ABC-type transporter activity"/>
    <property type="evidence" value="ECO:0007669"/>
    <property type="project" value="InterPro"/>
</dbReference>
<feature type="transmembrane region" description="Helical" evidence="6">
    <location>
        <begin position="338"/>
        <end position="357"/>
    </location>
</feature>
<proteinExistence type="predicted"/>
<evidence type="ECO:0000256" key="4">
    <source>
        <dbReference type="ARBA" id="ARBA00022989"/>
    </source>
</evidence>
<feature type="transmembrane region" description="Helical" evidence="6">
    <location>
        <begin position="267"/>
        <end position="290"/>
    </location>
</feature>
<feature type="transmembrane region" description="Helical" evidence="6">
    <location>
        <begin position="302"/>
        <end position="326"/>
    </location>
</feature>
<keyword evidence="4 6" id="KW-1133">Transmembrane helix</keyword>
<dbReference type="Proteomes" id="UP000199474">
    <property type="component" value="Unassembled WGS sequence"/>
</dbReference>
<dbReference type="PANTHER" id="PTHR30294:SF29">
    <property type="entry name" value="MULTIDRUG ABC TRANSPORTER PERMEASE YBHS-RELATED"/>
    <property type="match status" value="1"/>
</dbReference>
<evidence type="ECO:0000256" key="6">
    <source>
        <dbReference type="SAM" id="Phobius"/>
    </source>
</evidence>
<dbReference type="STRING" id="640948.SAMN05216238_103294"/>
<feature type="transmembrane region" description="Helical" evidence="6">
    <location>
        <begin position="225"/>
        <end position="247"/>
    </location>
</feature>
<protein>
    <submittedName>
        <fullName evidence="8">ABC-2 type transport system permease protein</fullName>
    </submittedName>
</protein>
<sequence length="421" mass="45899">MIWQIMKKQGLMLFRNPVQLLLLVGLPLILIAILGTALGGTMNGESSPIDVKIAFVDHGNEQGQIDRFMNDLESELPREAVEGIQEGTSELKPVSTLREDVLGSENVSEIVDVQDAAPAELGALKNDDSYTAIIEVPETFTYNMLEYMVLDKPEQPKLKVTQNETREIGVSVVNAILEQYQEQFTLGMFLSKNGIDAGTLELNEYASTGEVTTVNQKNPVTAKGYYAVGMVVMNVLFLASTIGSIAFHEKKTHVFDRIILGNMSHWVYFTGVLLSGMIFGFFHLLIVYGFAWAVFGIAWPNLLAFLVVSLVYAMAIGGITVLLTAISYRINSEVITSFFSGILATLMAFLGGSFFPIGNSSELLRTIGNLTPNGAGMSAYIGILRGDDISEIGIHLLFLIIFALTAIVFAVISFPKRGISG</sequence>
<evidence type="ECO:0000256" key="2">
    <source>
        <dbReference type="ARBA" id="ARBA00022475"/>
    </source>
</evidence>
<reference evidence="9" key="1">
    <citation type="submission" date="2016-10" db="EMBL/GenBank/DDBJ databases">
        <authorList>
            <person name="Varghese N."/>
            <person name="Submissions S."/>
        </authorList>
    </citation>
    <scope>NUCLEOTIDE SEQUENCE [LARGE SCALE GENOMIC DNA]</scope>
    <source>
        <strain evidence="9">DSM 22530</strain>
    </source>
</reference>
<evidence type="ECO:0000256" key="3">
    <source>
        <dbReference type="ARBA" id="ARBA00022692"/>
    </source>
</evidence>
<evidence type="ECO:0000259" key="7">
    <source>
        <dbReference type="Pfam" id="PF12698"/>
    </source>
</evidence>
<dbReference type="GO" id="GO:0005886">
    <property type="term" value="C:plasma membrane"/>
    <property type="evidence" value="ECO:0007669"/>
    <property type="project" value="UniProtKB-SubCell"/>
</dbReference>
<keyword evidence="2" id="KW-1003">Cell membrane</keyword>
<dbReference type="AlphaFoldDB" id="A0A1I1UN25"/>
<keyword evidence="3 6" id="KW-0812">Transmembrane</keyword>
<comment type="subcellular location">
    <subcellularLocation>
        <location evidence="1">Cell membrane</location>
        <topology evidence="1">Multi-pass membrane protein</topology>
    </subcellularLocation>
</comment>
<keyword evidence="9" id="KW-1185">Reference proteome</keyword>
<dbReference type="EMBL" id="FOMR01000003">
    <property type="protein sequence ID" value="SFD72231.1"/>
    <property type="molecule type" value="Genomic_DNA"/>
</dbReference>
<evidence type="ECO:0000256" key="5">
    <source>
        <dbReference type="ARBA" id="ARBA00023136"/>
    </source>
</evidence>
<evidence type="ECO:0000256" key="1">
    <source>
        <dbReference type="ARBA" id="ARBA00004651"/>
    </source>
</evidence>
<dbReference type="OrthoDB" id="3078158at2"/>